<protein>
    <submittedName>
        <fullName evidence="5">Uncharacterized protein</fullName>
    </submittedName>
</protein>
<feature type="region of interest" description="Disordered" evidence="4">
    <location>
        <begin position="326"/>
        <end position="369"/>
    </location>
</feature>
<feature type="compositionally biased region" description="Polar residues" evidence="4">
    <location>
        <begin position="442"/>
        <end position="469"/>
    </location>
</feature>
<feature type="region of interest" description="Disordered" evidence="4">
    <location>
        <begin position="260"/>
        <end position="280"/>
    </location>
</feature>
<sequence>MSDSSLSTVASPTFDQLNFLLISRGYTQKPLILPSGTSDTTIQALSSVIHSLLAQRDEDIELREQLSAQTRTHGATIERLKRAIDEEMRKSEDMERKCEAMKSKAETAVAAHNNTLIAHKSTQADLLRTRAELQSIKVAAHQQRLAINRSSERLKSKLAETSLTALRSVVPSLRVATGAFSEYTGVRGAMQQVQMSGSSAVGATDGALPGGVVLAEQLKELEEERANLLQSTDVLKRMTTEAVNALRAVDRRLCVIEQADRAQATPAPSASSTSTSKLKRTAQDAFGMDASEGLIAVGHEQLFPRAHPLRAAPVLSFIASTSNGRAAGLGSSTNARSSSFQDDSGKSSLRSTSQRKSAPSSSDQERNHPAAVALQESIHSLFRRLDDIEGRQNAAAAAARAAERAAKRARTIKTPVGGSAEKRPARVAAQTAQMSPLGVASRITQPTAGQPATSSLVETTKPPVSQTPTLRKPSGPLRASLLRKTGTRG</sequence>
<keyword evidence="6" id="KW-1185">Reference proteome</keyword>
<evidence type="ECO:0000256" key="4">
    <source>
        <dbReference type="SAM" id="MobiDB-lite"/>
    </source>
</evidence>
<feature type="coiled-coil region" evidence="3">
    <location>
        <begin position="77"/>
        <end position="104"/>
    </location>
</feature>
<organism evidence="5 6">
    <name type="scientific">Tilletia horrida</name>
    <dbReference type="NCBI Taxonomy" id="155126"/>
    <lineage>
        <taxon>Eukaryota</taxon>
        <taxon>Fungi</taxon>
        <taxon>Dikarya</taxon>
        <taxon>Basidiomycota</taxon>
        <taxon>Ustilaginomycotina</taxon>
        <taxon>Exobasidiomycetes</taxon>
        <taxon>Tilletiales</taxon>
        <taxon>Tilletiaceae</taxon>
        <taxon>Tilletia</taxon>
    </lineage>
</organism>
<name>A0AAN6GQD7_9BASI</name>
<comment type="caution">
    <text evidence="5">The sequence shown here is derived from an EMBL/GenBank/DDBJ whole genome shotgun (WGS) entry which is preliminary data.</text>
</comment>
<reference evidence="5" key="1">
    <citation type="journal article" date="2023" name="PhytoFront">
        <title>Draft Genome Resources of Seven Strains of Tilletia horrida, Causal Agent of Kernel Smut of Rice.</title>
        <authorList>
            <person name="Khanal S."/>
            <person name="Antony Babu S."/>
            <person name="Zhou X.G."/>
        </authorList>
    </citation>
    <scope>NUCLEOTIDE SEQUENCE</scope>
    <source>
        <strain evidence="5">TX6</strain>
    </source>
</reference>
<evidence type="ECO:0000256" key="3">
    <source>
        <dbReference type="SAM" id="Coils"/>
    </source>
</evidence>
<dbReference type="AlphaFoldDB" id="A0AAN6GQD7"/>
<dbReference type="EMBL" id="JAPDMZ010000142">
    <property type="protein sequence ID" value="KAK0548189.1"/>
    <property type="molecule type" value="Genomic_DNA"/>
</dbReference>
<evidence type="ECO:0000313" key="6">
    <source>
        <dbReference type="Proteomes" id="UP001176517"/>
    </source>
</evidence>
<gene>
    <name evidence="5" type="ORF">OC846_004579</name>
</gene>
<feature type="coiled-coil region" evidence="3">
    <location>
        <begin position="211"/>
        <end position="238"/>
    </location>
</feature>
<dbReference type="Pfam" id="PF11559">
    <property type="entry name" value="ADIP"/>
    <property type="match status" value="1"/>
</dbReference>
<feature type="compositionally biased region" description="Low complexity" evidence="4">
    <location>
        <begin position="337"/>
        <end position="348"/>
    </location>
</feature>
<feature type="compositionally biased region" description="Polar residues" evidence="4">
    <location>
        <begin position="326"/>
        <end position="336"/>
    </location>
</feature>
<feature type="region of interest" description="Disordered" evidence="4">
    <location>
        <begin position="408"/>
        <end position="489"/>
    </location>
</feature>
<keyword evidence="2 3" id="KW-0175">Coiled coil</keyword>
<feature type="compositionally biased region" description="Polar residues" evidence="4">
    <location>
        <begin position="349"/>
        <end position="362"/>
    </location>
</feature>
<proteinExistence type="inferred from homology"/>
<evidence type="ECO:0000256" key="1">
    <source>
        <dbReference type="ARBA" id="ARBA00009291"/>
    </source>
</evidence>
<dbReference type="Proteomes" id="UP001176517">
    <property type="component" value="Unassembled WGS sequence"/>
</dbReference>
<feature type="compositionally biased region" description="Low complexity" evidence="4">
    <location>
        <begin position="264"/>
        <end position="276"/>
    </location>
</feature>
<dbReference type="InterPro" id="IPR021622">
    <property type="entry name" value="Afadin/alpha-actinin-bd"/>
</dbReference>
<comment type="similarity">
    <text evidence="1">Belongs to the ADIP family.</text>
</comment>
<accession>A0AAN6GQD7</accession>
<evidence type="ECO:0000313" key="5">
    <source>
        <dbReference type="EMBL" id="KAK0548189.1"/>
    </source>
</evidence>
<evidence type="ECO:0000256" key="2">
    <source>
        <dbReference type="ARBA" id="ARBA00023054"/>
    </source>
</evidence>